<evidence type="ECO:0000313" key="3">
    <source>
        <dbReference type="Proteomes" id="UP000179145"/>
    </source>
</evidence>
<keyword evidence="3" id="KW-1185">Reference proteome</keyword>
<accession>A0A1D8USZ3</accession>
<protein>
    <submittedName>
        <fullName evidence="2">Uncharacterized protein</fullName>
    </submittedName>
</protein>
<feature type="region of interest" description="Disordered" evidence="1">
    <location>
        <begin position="1"/>
        <end position="29"/>
    </location>
</feature>
<dbReference type="EMBL" id="CP014674">
    <property type="protein sequence ID" value="AOX16753.1"/>
    <property type="molecule type" value="Genomic_DNA"/>
</dbReference>
<dbReference type="Proteomes" id="UP000179145">
    <property type="component" value="Chromosome"/>
</dbReference>
<gene>
    <name evidence="2" type="ORF">A0U89_05985</name>
</gene>
<name>A0A1D8USZ3_9PROT</name>
<proteinExistence type="predicted"/>
<reference evidence="2 3" key="1">
    <citation type="journal article" date="2016" name="Microb. Cell Fact.">
        <title>Dissection of exopolysaccharide biosynthesis in Kozakia baliensis.</title>
        <authorList>
            <person name="Brandt J.U."/>
            <person name="Jakob F."/>
            <person name="Behr J."/>
            <person name="Geissler A.J."/>
            <person name="Vogel R.F."/>
        </authorList>
    </citation>
    <scope>NUCLEOTIDE SEQUENCE [LARGE SCALE GENOMIC DNA]</scope>
    <source>
        <strain evidence="2 3">DSM 14400</strain>
    </source>
</reference>
<dbReference type="KEGG" id="kba:A0U89_05985"/>
<dbReference type="STRING" id="153496.A0U89_05985"/>
<evidence type="ECO:0000313" key="2">
    <source>
        <dbReference type="EMBL" id="AOX16753.1"/>
    </source>
</evidence>
<organism evidence="2 3">
    <name type="scientific">Kozakia baliensis</name>
    <dbReference type="NCBI Taxonomy" id="153496"/>
    <lineage>
        <taxon>Bacteria</taxon>
        <taxon>Pseudomonadati</taxon>
        <taxon>Pseudomonadota</taxon>
        <taxon>Alphaproteobacteria</taxon>
        <taxon>Acetobacterales</taxon>
        <taxon>Acetobacteraceae</taxon>
        <taxon>Kozakia</taxon>
    </lineage>
</organism>
<sequence length="62" mass="6558">MEVALNKNPSGPSLREEATLTSELRNANRYGDRASADRLVEQIANVDAGQPAGLTGAGEEMD</sequence>
<dbReference type="AlphaFoldDB" id="A0A1D8USZ3"/>
<evidence type="ECO:0000256" key="1">
    <source>
        <dbReference type="SAM" id="MobiDB-lite"/>
    </source>
</evidence>